<evidence type="ECO:0000256" key="3">
    <source>
        <dbReference type="ARBA" id="ARBA00023274"/>
    </source>
</evidence>
<evidence type="ECO:0000256" key="4">
    <source>
        <dbReference type="ARBA" id="ARBA00035461"/>
    </source>
</evidence>
<dbReference type="Pfam" id="PF00673">
    <property type="entry name" value="Ribosomal_L5_C"/>
    <property type="match status" value="1"/>
</dbReference>
<evidence type="ECO:0000313" key="7">
    <source>
        <dbReference type="EMBL" id="KKU15876.1"/>
    </source>
</evidence>
<dbReference type="SUPFAM" id="SSF55282">
    <property type="entry name" value="RL5-like"/>
    <property type="match status" value="1"/>
</dbReference>
<dbReference type="PANTHER" id="PTHR11994">
    <property type="entry name" value="60S RIBOSOMAL PROTEIN L11-RELATED"/>
    <property type="match status" value="1"/>
</dbReference>
<keyword evidence="3" id="KW-0687">Ribonucleoprotein</keyword>
<comment type="similarity">
    <text evidence="1">Belongs to the universal ribosomal protein uL5 family.</text>
</comment>
<dbReference type="Pfam" id="PF00281">
    <property type="entry name" value="Ribosomal_L5"/>
    <property type="match status" value="1"/>
</dbReference>
<evidence type="ECO:0000313" key="8">
    <source>
        <dbReference type="Proteomes" id="UP000034727"/>
    </source>
</evidence>
<dbReference type="GO" id="GO:1990904">
    <property type="term" value="C:ribonucleoprotein complex"/>
    <property type="evidence" value="ECO:0007669"/>
    <property type="project" value="UniProtKB-KW"/>
</dbReference>
<dbReference type="GO" id="GO:0003735">
    <property type="term" value="F:structural constituent of ribosome"/>
    <property type="evidence" value="ECO:0007669"/>
    <property type="project" value="InterPro"/>
</dbReference>
<evidence type="ECO:0000259" key="5">
    <source>
        <dbReference type="Pfam" id="PF00281"/>
    </source>
</evidence>
<gene>
    <name evidence="7" type="ORF">UX22_C0001G0018</name>
</gene>
<feature type="domain" description="Large ribosomal subunit protein uL5 N-terminal" evidence="5">
    <location>
        <begin position="25"/>
        <end position="79"/>
    </location>
</feature>
<dbReference type="GO" id="GO:0005840">
    <property type="term" value="C:ribosome"/>
    <property type="evidence" value="ECO:0007669"/>
    <property type="project" value="UniProtKB-KW"/>
</dbReference>
<dbReference type="InterPro" id="IPR031310">
    <property type="entry name" value="Ribosomal_uL5_N"/>
</dbReference>
<keyword evidence="2 7" id="KW-0689">Ribosomal protein</keyword>
<evidence type="ECO:0000259" key="6">
    <source>
        <dbReference type="Pfam" id="PF00673"/>
    </source>
</evidence>
<evidence type="ECO:0000256" key="2">
    <source>
        <dbReference type="ARBA" id="ARBA00022980"/>
    </source>
</evidence>
<accession>A0A0G1N5L0</accession>
<reference evidence="7 8" key="1">
    <citation type="journal article" date="2015" name="Nature">
        <title>rRNA introns, odd ribosomes, and small enigmatic genomes across a large radiation of phyla.</title>
        <authorList>
            <person name="Brown C.T."/>
            <person name="Hug L.A."/>
            <person name="Thomas B.C."/>
            <person name="Sharon I."/>
            <person name="Castelle C.J."/>
            <person name="Singh A."/>
            <person name="Wilkins M.J."/>
            <person name="Williams K.H."/>
            <person name="Banfield J.F."/>
        </authorList>
    </citation>
    <scope>NUCLEOTIDE SEQUENCE [LARGE SCALE GENOMIC DNA]</scope>
</reference>
<dbReference type="Proteomes" id="UP000034727">
    <property type="component" value="Unassembled WGS sequence"/>
</dbReference>
<feature type="domain" description="Large ribosomal subunit protein uL5 C-terminal" evidence="6">
    <location>
        <begin position="84"/>
        <end position="166"/>
    </location>
</feature>
<proteinExistence type="inferred from homology"/>
<dbReference type="EMBL" id="LCLJ01000001">
    <property type="protein sequence ID" value="KKU15876.1"/>
    <property type="molecule type" value="Genomic_DNA"/>
</dbReference>
<protein>
    <recommendedName>
        <fullName evidence="4">50S ribosomal protein L5</fullName>
    </recommendedName>
</protein>
<organism evidence="7 8">
    <name type="scientific">Candidatus Jorgensenbacteria bacterium GW2011_GWA2_45_9</name>
    <dbReference type="NCBI Taxonomy" id="1618663"/>
    <lineage>
        <taxon>Bacteria</taxon>
        <taxon>Candidatus Joergenseniibacteriota</taxon>
    </lineage>
</organism>
<dbReference type="Gene3D" id="3.30.1440.10">
    <property type="match status" value="1"/>
</dbReference>
<dbReference type="InterPro" id="IPR002132">
    <property type="entry name" value="Ribosomal_uL5"/>
</dbReference>
<dbReference type="GO" id="GO:0006412">
    <property type="term" value="P:translation"/>
    <property type="evidence" value="ECO:0007669"/>
    <property type="project" value="InterPro"/>
</dbReference>
<dbReference type="AlphaFoldDB" id="A0A0G1N5L0"/>
<evidence type="ECO:0000256" key="1">
    <source>
        <dbReference type="ARBA" id="ARBA00008553"/>
    </source>
</evidence>
<dbReference type="InterPro" id="IPR022803">
    <property type="entry name" value="Ribosomal_uL5_dom_sf"/>
</dbReference>
<sequence length="178" mass="20117">MLPEVRSGDINKKYTGNNTYMSNKFLEKIVINAGIGRLSQVPHFKDKVLPEIMNELALIAGQRGAVRRAKISISNFKIREGDAVGIQITLRGKKMNDFFIKLNNIIFPRVKDFRGIDTGCVDKMGNLNVGFRDQYVFPEIDADRSTTSFGFQITIVPIVKNRDKAIDFYRSSNVPLKS</sequence>
<name>A0A0G1N5L0_9BACT</name>
<dbReference type="InterPro" id="IPR031309">
    <property type="entry name" value="Ribosomal_uL5_C"/>
</dbReference>
<comment type="caution">
    <text evidence="7">The sequence shown here is derived from an EMBL/GenBank/DDBJ whole genome shotgun (WGS) entry which is preliminary data.</text>
</comment>